<keyword evidence="3" id="KW-1185">Reference proteome</keyword>
<keyword evidence="1" id="KW-0732">Signal</keyword>
<evidence type="ECO:0000313" key="3">
    <source>
        <dbReference type="Proteomes" id="UP000322080"/>
    </source>
</evidence>
<evidence type="ECO:0000256" key="1">
    <source>
        <dbReference type="SAM" id="SignalP"/>
    </source>
</evidence>
<organism evidence="2 3">
    <name type="scientific">Maritimibacter fusiformis</name>
    <dbReference type="NCBI Taxonomy" id="2603819"/>
    <lineage>
        <taxon>Bacteria</taxon>
        <taxon>Pseudomonadati</taxon>
        <taxon>Pseudomonadota</taxon>
        <taxon>Alphaproteobacteria</taxon>
        <taxon>Rhodobacterales</taxon>
        <taxon>Roseobacteraceae</taxon>
        <taxon>Maritimibacter</taxon>
    </lineage>
</organism>
<feature type="signal peptide" evidence="1">
    <location>
        <begin position="1"/>
        <end position="21"/>
    </location>
</feature>
<dbReference type="RefSeq" id="WP_148376889.1">
    <property type="nucleotide sequence ID" value="NZ_VSIY01000004.1"/>
</dbReference>
<reference evidence="2 3" key="1">
    <citation type="submission" date="2019-08" db="EMBL/GenBank/DDBJ databases">
        <title>Identification of a novel species of the genus Boseongicola.</title>
        <authorList>
            <person name="Zhang X.-Q."/>
        </authorList>
    </citation>
    <scope>NUCLEOTIDE SEQUENCE [LARGE SCALE GENOMIC DNA]</scope>
    <source>
        <strain evidence="2 3">HY14</strain>
    </source>
</reference>
<evidence type="ECO:0000313" key="2">
    <source>
        <dbReference type="EMBL" id="TYB82127.1"/>
    </source>
</evidence>
<sequence length="199" mass="20427">MARRMALSATLCGLLAMPAAAQDAAGIDMLMELCTPIAASGASVRAGLRDAGWAELAKPDAGAAVANLVASQMWHMESGASTEQQLALTKDYTDAFYASLGNDMLGPIYALGDEVAMVLADGGNLSCIWAGPDSDALAARIAAVGGFPAADGTVTGAKTQIVEVAGTDYRRIETYAFIEASDRAGPLPFAARLDRSPAQ</sequence>
<dbReference type="Proteomes" id="UP000322080">
    <property type="component" value="Unassembled WGS sequence"/>
</dbReference>
<feature type="chain" id="PRO_5022934722" evidence="1">
    <location>
        <begin position="22"/>
        <end position="199"/>
    </location>
</feature>
<gene>
    <name evidence="2" type="ORF">FVF75_05180</name>
</gene>
<name>A0A5D0RKH2_9RHOB</name>
<dbReference type="EMBL" id="VSIY01000004">
    <property type="protein sequence ID" value="TYB82127.1"/>
    <property type="molecule type" value="Genomic_DNA"/>
</dbReference>
<proteinExistence type="predicted"/>
<protein>
    <submittedName>
        <fullName evidence="2">Uncharacterized protein</fullName>
    </submittedName>
</protein>
<dbReference type="AlphaFoldDB" id="A0A5D0RKH2"/>
<accession>A0A5D0RKH2</accession>
<comment type="caution">
    <text evidence="2">The sequence shown here is derived from an EMBL/GenBank/DDBJ whole genome shotgun (WGS) entry which is preliminary data.</text>
</comment>